<dbReference type="EMBL" id="CANTFM010002147">
    <property type="protein sequence ID" value="CAI5744560.1"/>
    <property type="molecule type" value="Genomic_DNA"/>
</dbReference>
<dbReference type="InterPro" id="IPR039462">
    <property type="entry name" value="Nup159/Nup146_N"/>
</dbReference>
<dbReference type="GO" id="GO:0005634">
    <property type="term" value="C:nucleus"/>
    <property type="evidence" value="ECO:0007669"/>
    <property type="project" value="UniProtKB-SubCell"/>
</dbReference>
<evidence type="ECO:0000313" key="5">
    <source>
        <dbReference type="EMBL" id="CAI5744560.1"/>
    </source>
</evidence>
<evidence type="ECO:0000256" key="3">
    <source>
        <dbReference type="ARBA" id="ARBA00023242"/>
    </source>
</evidence>
<comment type="subcellular location">
    <subcellularLocation>
        <location evidence="1">Nucleus</location>
    </subcellularLocation>
</comment>
<reference evidence="5" key="1">
    <citation type="submission" date="2022-12" db="EMBL/GenBank/DDBJ databases">
        <authorList>
            <person name="Webb A."/>
        </authorList>
    </citation>
    <scope>NUCLEOTIDE SEQUENCE</scope>
    <source>
        <strain evidence="5">Pd1</strain>
    </source>
</reference>
<keyword evidence="3" id="KW-0539">Nucleus</keyword>
<dbReference type="Pfam" id="PF16755">
    <property type="entry name" value="Beta-prop_NUP159_NUP214"/>
    <property type="match status" value="1"/>
</dbReference>
<evidence type="ECO:0000259" key="4">
    <source>
        <dbReference type="Pfam" id="PF16755"/>
    </source>
</evidence>
<feature type="domain" description="Nucleoporin Nup159/Nup146 N-terminal" evidence="4">
    <location>
        <begin position="96"/>
        <end position="264"/>
    </location>
</feature>
<keyword evidence="6" id="KW-1185">Reference proteome</keyword>
<accession>A0AAV0V5T8</accession>
<proteinExistence type="predicted"/>
<dbReference type="InterPro" id="IPR015943">
    <property type="entry name" value="WD40/YVTN_repeat-like_dom_sf"/>
</dbReference>
<dbReference type="Gene3D" id="2.130.10.10">
    <property type="entry name" value="YVTN repeat-like/Quinoprotein amine dehydrogenase"/>
    <property type="match status" value="1"/>
</dbReference>
<name>A0AAV0V5T8_9STRA</name>
<evidence type="ECO:0000313" key="6">
    <source>
        <dbReference type="Proteomes" id="UP001162029"/>
    </source>
</evidence>
<dbReference type="PANTHER" id="PTHR39666:SF1">
    <property type="entry name" value="NUCLEAR PORE COMPLEX NUP2_50_61 DOMAIN-CONTAINING PROTEIN"/>
    <property type="match status" value="1"/>
</dbReference>
<organism evidence="5 6">
    <name type="scientific">Peronospora destructor</name>
    <dbReference type="NCBI Taxonomy" id="86335"/>
    <lineage>
        <taxon>Eukaryota</taxon>
        <taxon>Sar</taxon>
        <taxon>Stramenopiles</taxon>
        <taxon>Oomycota</taxon>
        <taxon>Peronosporomycetes</taxon>
        <taxon>Peronosporales</taxon>
        <taxon>Peronosporaceae</taxon>
        <taxon>Peronospora</taxon>
    </lineage>
</organism>
<comment type="caution">
    <text evidence="5">The sequence shown here is derived from an EMBL/GenBank/DDBJ whole genome shotgun (WGS) entry which is preliminary data.</text>
</comment>
<dbReference type="Proteomes" id="UP001162029">
    <property type="component" value="Unassembled WGS sequence"/>
</dbReference>
<dbReference type="PROSITE" id="PS51257">
    <property type="entry name" value="PROKAR_LIPOPROTEIN"/>
    <property type="match status" value="1"/>
</dbReference>
<evidence type="ECO:0000256" key="2">
    <source>
        <dbReference type="ARBA" id="ARBA00022448"/>
    </source>
</evidence>
<sequence>MERPTEHVRMLDAGRQRIAYSSPLTSSCFESVASTKTQLLQHGNTFGLSFMATERGFGMITNDEFETSCLDYCSRRQEAFDHGQKLTLKEIDELPVAKEIQLPSIAYWIALSSDELMVAVAYANSVALYEVAHIIETVNPAPFQTFSKLQAQEIAWCTDSDRGRLAVLTLEKNVVVCTLDGAKHIIETHSDVSSISWSPSGEQIALGLVDSTIAIYERSSLQIARSIGKPKCCADTDFEVHHVNWADEDLILAGYQKYDEENEETSTLACIFEHGECMELDEVVGFF</sequence>
<dbReference type="AlphaFoldDB" id="A0AAV0V5T8"/>
<gene>
    <name evidence="5" type="ORF">PDE001_LOCUS9703</name>
</gene>
<keyword evidence="2" id="KW-0813">Transport</keyword>
<evidence type="ECO:0000256" key="1">
    <source>
        <dbReference type="ARBA" id="ARBA00004123"/>
    </source>
</evidence>
<dbReference type="PANTHER" id="PTHR39666">
    <property type="entry name" value="RANBP2-TYPE DOMAIN-CONTAINING PROTEIN"/>
    <property type="match status" value="1"/>
</dbReference>
<protein>
    <recommendedName>
        <fullName evidence="4">Nucleoporin Nup159/Nup146 N-terminal domain-containing protein</fullName>
    </recommendedName>
</protein>
<dbReference type="SUPFAM" id="SSF117289">
    <property type="entry name" value="Nucleoporin domain"/>
    <property type="match status" value="1"/>
</dbReference>